<gene>
    <name evidence="21" type="ORF">C2845_PM15G23120</name>
</gene>
<dbReference type="PROSITE" id="PS50948">
    <property type="entry name" value="PAN"/>
    <property type="match status" value="1"/>
</dbReference>
<keyword evidence="2 14" id="KW-0723">Serine/threonine-protein kinase</keyword>
<evidence type="ECO:0000256" key="14">
    <source>
        <dbReference type="PIRNR" id="PIRNR000641"/>
    </source>
</evidence>
<evidence type="ECO:0000256" key="1">
    <source>
        <dbReference type="ARBA" id="ARBA00004479"/>
    </source>
</evidence>
<dbReference type="SMART" id="SM00473">
    <property type="entry name" value="PAN_AP"/>
    <property type="match status" value="1"/>
</dbReference>
<dbReference type="InterPro" id="IPR000719">
    <property type="entry name" value="Prot_kinase_dom"/>
</dbReference>
<dbReference type="InterPro" id="IPR008271">
    <property type="entry name" value="Ser/Thr_kinase_AS"/>
</dbReference>
<keyword evidence="5 17" id="KW-0732">Signal</keyword>
<feature type="domain" description="Protein kinase" evidence="18">
    <location>
        <begin position="523"/>
        <end position="802"/>
    </location>
</feature>
<dbReference type="InterPro" id="IPR017441">
    <property type="entry name" value="Protein_kinase_ATP_BS"/>
</dbReference>
<evidence type="ECO:0000256" key="5">
    <source>
        <dbReference type="ARBA" id="ARBA00022729"/>
    </source>
</evidence>
<dbReference type="SMART" id="SM00108">
    <property type="entry name" value="B_lectin"/>
    <property type="match status" value="1"/>
</dbReference>
<dbReference type="Gene3D" id="2.90.10.10">
    <property type="entry name" value="Bulb-type lectin domain"/>
    <property type="match status" value="1"/>
</dbReference>
<keyword evidence="11" id="KW-0325">Glycoprotein</keyword>
<dbReference type="GO" id="GO:0051707">
    <property type="term" value="P:response to other organism"/>
    <property type="evidence" value="ECO:0007669"/>
    <property type="project" value="UniProtKB-ARBA"/>
</dbReference>
<dbReference type="InterPro" id="IPR036426">
    <property type="entry name" value="Bulb-type_lectin_dom_sf"/>
</dbReference>
<dbReference type="PANTHER" id="PTHR32444:SF236">
    <property type="entry name" value="D-MANNOSE BINDING LECTIN FAMILY PROTEIN, EXPRESSED"/>
    <property type="match status" value="1"/>
</dbReference>
<dbReference type="Pfam" id="PF00069">
    <property type="entry name" value="Pkinase"/>
    <property type="match status" value="1"/>
</dbReference>
<dbReference type="InterPro" id="IPR024171">
    <property type="entry name" value="SRK-like_kinase"/>
</dbReference>
<evidence type="ECO:0000256" key="15">
    <source>
        <dbReference type="PROSITE-ProRule" id="PRU10141"/>
    </source>
</evidence>
<comment type="caution">
    <text evidence="21">The sequence shown here is derived from an EMBL/GenBank/DDBJ whole genome shotgun (WGS) entry which is preliminary data.</text>
</comment>
<evidence type="ECO:0000256" key="2">
    <source>
        <dbReference type="ARBA" id="ARBA00022527"/>
    </source>
</evidence>
<protein>
    <recommendedName>
        <fullName evidence="14">Receptor-like serine/threonine-protein kinase</fullName>
        <ecNumber evidence="14">2.7.11.1</ecNumber>
    </recommendedName>
</protein>
<dbReference type="EMBL" id="PQIB02000013">
    <property type="protein sequence ID" value="RLM74420.1"/>
    <property type="molecule type" value="Genomic_DNA"/>
</dbReference>
<dbReference type="EC" id="2.7.11.1" evidence="14"/>
<keyword evidence="7 14" id="KW-0418">Kinase</keyword>
<dbReference type="STRING" id="4540.A0A3L6Q8B5"/>
<reference evidence="22" key="1">
    <citation type="journal article" date="2019" name="Nat. Commun.">
        <title>The genome of broomcorn millet.</title>
        <authorList>
            <person name="Zou C."/>
            <person name="Miki D."/>
            <person name="Li D."/>
            <person name="Tang Q."/>
            <person name="Xiao L."/>
            <person name="Rajput S."/>
            <person name="Deng P."/>
            <person name="Jia W."/>
            <person name="Huang R."/>
            <person name="Zhang M."/>
            <person name="Sun Y."/>
            <person name="Hu J."/>
            <person name="Fu X."/>
            <person name="Schnable P.S."/>
            <person name="Li F."/>
            <person name="Zhang H."/>
            <person name="Feng B."/>
            <person name="Zhu X."/>
            <person name="Liu R."/>
            <person name="Schnable J.C."/>
            <person name="Zhu J.-K."/>
            <person name="Zhang H."/>
        </authorList>
    </citation>
    <scope>NUCLEOTIDE SEQUENCE [LARGE SCALE GENOMIC DNA]</scope>
</reference>
<dbReference type="Pfam" id="PF00954">
    <property type="entry name" value="S_locus_glycop"/>
    <property type="match status" value="1"/>
</dbReference>
<dbReference type="SUPFAM" id="SSF56112">
    <property type="entry name" value="Protein kinase-like (PK-like)"/>
    <property type="match status" value="1"/>
</dbReference>
<dbReference type="CDD" id="cd14066">
    <property type="entry name" value="STKc_IRAK"/>
    <property type="match status" value="1"/>
</dbReference>
<dbReference type="PROSITE" id="PS00108">
    <property type="entry name" value="PROTEIN_KINASE_ST"/>
    <property type="match status" value="1"/>
</dbReference>
<evidence type="ECO:0000256" key="8">
    <source>
        <dbReference type="ARBA" id="ARBA00022840"/>
    </source>
</evidence>
<evidence type="ECO:0000256" key="6">
    <source>
        <dbReference type="ARBA" id="ARBA00022741"/>
    </source>
</evidence>
<dbReference type="PROSITE" id="PS00107">
    <property type="entry name" value="PROTEIN_KINASE_ATP"/>
    <property type="match status" value="1"/>
</dbReference>
<evidence type="ECO:0000256" key="7">
    <source>
        <dbReference type="ARBA" id="ARBA00022777"/>
    </source>
</evidence>
<keyword evidence="16" id="KW-0812">Transmembrane</keyword>
<dbReference type="GO" id="GO:0004674">
    <property type="term" value="F:protein serine/threonine kinase activity"/>
    <property type="evidence" value="ECO:0007669"/>
    <property type="project" value="UniProtKB-KW"/>
</dbReference>
<dbReference type="GO" id="GO:0048544">
    <property type="term" value="P:recognition of pollen"/>
    <property type="evidence" value="ECO:0007669"/>
    <property type="project" value="InterPro"/>
</dbReference>
<evidence type="ECO:0000256" key="3">
    <source>
        <dbReference type="ARBA" id="ARBA00022536"/>
    </source>
</evidence>
<feature type="signal peptide" evidence="17">
    <location>
        <begin position="1"/>
        <end position="24"/>
    </location>
</feature>
<keyword evidence="4 14" id="KW-0808">Transferase</keyword>
<keyword evidence="16" id="KW-0472">Membrane</keyword>
<dbReference type="CDD" id="cd01098">
    <property type="entry name" value="PAN_AP_plant"/>
    <property type="match status" value="1"/>
</dbReference>
<keyword evidence="22" id="KW-1185">Reference proteome</keyword>
<evidence type="ECO:0000256" key="11">
    <source>
        <dbReference type="ARBA" id="ARBA00023180"/>
    </source>
</evidence>
<dbReference type="InterPro" id="IPR000858">
    <property type="entry name" value="S_locus_glycoprot_dom"/>
</dbReference>
<dbReference type="GO" id="GO:0016020">
    <property type="term" value="C:membrane"/>
    <property type="evidence" value="ECO:0007669"/>
    <property type="project" value="UniProtKB-SubCell"/>
</dbReference>
<evidence type="ECO:0000256" key="10">
    <source>
        <dbReference type="ARBA" id="ARBA00023170"/>
    </source>
</evidence>
<dbReference type="OrthoDB" id="689796at2759"/>
<keyword evidence="9" id="KW-1015">Disulfide bond</keyword>
<dbReference type="PANTHER" id="PTHR32444">
    <property type="entry name" value="BULB-TYPE LECTIN DOMAIN-CONTAINING PROTEIN"/>
    <property type="match status" value="1"/>
</dbReference>
<comment type="similarity">
    <text evidence="14">Belongs to the protein kinase superfamily. Ser/Thr protein kinase family.</text>
</comment>
<feature type="domain" description="Bulb-type lectin" evidence="19">
    <location>
        <begin position="29"/>
        <end position="148"/>
    </location>
</feature>
<evidence type="ECO:0000259" key="20">
    <source>
        <dbReference type="PROSITE" id="PS50948"/>
    </source>
</evidence>
<dbReference type="SUPFAM" id="SSF51110">
    <property type="entry name" value="alpha-D-mannose-specific plant lectins"/>
    <property type="match status" value="1"/>
</dbReference>
<dbReference type="PIRSF" id="PIRSF000641">
    <property type="entry name" value="SRK"/>
    <property type="match status" value="1"/>
</dbReference>
<keyword evidence="6 14" id="KW-0547">Nucleotide-binding</keyword>
<organism evidence="21 22">
    <name type="scientific">Panicum miliaceum</name>
    <name type="common">Proso millet</name>
    <name type="synonym">Broomcorn millet</name>
    <dbReference type="NCBI Taxonomy" id="4540"/>
    <lineage>
        <taxon>Eukaryota</taxon>
        <taxon>Viridiplantae</taxon>
        <taxon>Streptophyta</taxon>
        <taxon>Embryophyta</taxon>
        <taxon>Tracheophyta</taxon>
        <taxon>Spermatophyta</taxon>
        <taxon>Magnoliopsida</taxon>
        <taxon>Liliopsida</taxon>
        <taxon>Poales</taxon>
        <taxon>Poaceae</taxon>
        <taxon>PACMAD clade</taxon>
        <taxon>Panicoideae</taxon>
        <taxon>Panicodae</taxon>
        <taxon>Paniceae</taxon>
        <taxon>Panicinae</taxon>
        <taxon>Panicum</taxon>
        <taxon>Panicum sect. Panicum</taxon>
    </lineage>
</organism>
<dbReference type="InterPro" id="IPR001480">
    <property type="entry name" value="Bulb-type_lectin_dom"/>
</dbReference>
<dbReference type="Gene3D" id="1.10.510.10">
    <property type="entry name" value="Transferase(Phosphotransferase) domain 1"/>
    <property type="match status" value="1"/>
</dbReference>
<feature type="binding site" evidence="15">
    <location>
        <position position="551"/>
    </location>
    <ligand>
        <name>ATP</name>
        <dbReference type="ChEBI" id="CHEBI:30616"/>
    </ligand>
</feature>
<evidence type="ECO:0000256" key="9">
    <source>
        <dbReference type="ARBA" id="ARBA00023157"/>
    </source>
</evidence>
<evidence type="ECO:0000259" key="19">
    <source>
        <dbReference type="PROSITE" id="PS50927"/>
    </source>
</evidence>
<sequence length="839" mass="92479">METTIIHVLSLLLLLLLLSHGAFTAGDVVDTFSKGRNITDNDTLVSADGAFTLGFFSPGVSTKRYLGIWFTVSRDAVCWVANRDRPINDNSGVLVVSDTGSLLVRDGSGQVAWSSNSTSTSPVEAQLLNSGNLVLRNLRNRGSTDDSSTITILWQSFDYPSNVMLSGMKVGKDFWNGAEWYLTSWRSADDPSPGPYRRALDTSGLPDNIVWEGDAKRYRAGPWNGRWFSGIPEVLTYTNVMEYEMVISPHETTYSYITKPGGPLTYIVLLDTGVVRRLVWDADARAWQTYFQGPRDVCDTYRKCGAFGLCDAGAASTSFCGCLRGFRPASPAAWNSRDTSGGCRRNVKLDCGGDGATTDDFLLLRAVKLPDAHNVSVDRSITLEECRARCLANCSCLAYAAADIRGGDVRSGCAMWTDEIIDVRYVDHGQDLYLRLAKSELPPPSSPRAFPTAPVVGASVAAVVVIALVLVLIVIRRRRGPIISGLIHCTLIRVPAAHSIQPIPAPTVPSVELSSMKAATKDFHENNIIGRGGFGVVYEGILSDGQKVAVKRLIIRSSRTDDEDEKAFDREVELMSKLRHGNLVQLLAYCKDGSERLLVYEYMRNRSLNFYIHGKNPQLRATLNWEQRLEIILGIADGIAYLHKGLNKGVIHRDIKPSNILLDDDWRPKIADFGTAKTFIEDQTNPTLFQTPGYTAPEYAIQGYLTLKCDVYSFGVVLLEIISGPRDRTMPPLLSDAWESWNQDRIMDLLDSAVRKPEPELFLKLERCVQIGLLCVQQLPGDRPTMFAVVTMLNSASSEIYLPKVPNFDNRTGSALRDADFSSQEASSGATHSITVDLT</sequence>
<keyword evidence="10" id="KW-0675">Receptor</keyword>
<dbReference type="Pfam" id="PF08276">
    <property type="entry name" value="PAN_2"/>
    <property type="match status" value="1"/>
</dbReference>
<dbReference type="SMART" id="SM00220">
    <property type="entry name" value="S_TKc"/>
    <property type="match status" value="1"/>
</dbReference>
<dbReference type="GO" id="GO:0005524">
    <property type="term" value="F:ATP binding"/>
    <property type="evidence" value="ECO:0007669"/>
    <property type="project" value="UniProtKB-UniRule"/>
</dbReference>
<evidence type="ECO:0000313" key="22">
    <source>
        <dbReference type="Proteomes" id="UP000275267"/>
    </source>
</evidence>
<comment type="catalytic activity">
    <reaction evidence="12 14">
        <text>L-threonyl-[protein] + ATP = O-phospho-L-threonyl-[protein] + ADP + H(+)</text>
        <dbReference type="Rhea" id="RHEA:46608"/>
        <dbReference type="Rhea" id="RHEA-COMP:11060"/>
        <dbReference type="Rhea" id="RHEA-COMP:11605"/>
        <dbReference type="ChEBI" id="CHEBI:15378"/>
        <dbReference type="ChEBI" id="CHEBI:30013"/>
        <dbReference type="ChEBI" id="CHEBI:30616"/>
        <dbReference type="ChEBI" id="CHEBI:61977"/>
        <dbReference type="ChEBI" id="CHEBI:456216"/>
        <dbReference type="EC" id="2.7.11.1"/>
    </reaction>
</comment>
<evidence type="ECO:0000313" key="21">
    <source>
        <dbReference type="EMBL" id="RLM74420.1"/>
    </source>
</evidence>
<evidence type="ECO:0000256" key="13">
    <source>
        <dbReference type="ARBA" id="ARBA00048679"/>
    </source>
</evidence>
<keyword evidence="3" id="KW-0245">EGF-like domain</keyword>
<dbReference type="FunFam" id="2.90.10.10:FF:000005">
    <property type="entry name" value="G-type lectin S-receptor-like serine/threonine-protein kinase"/>
    <property type="match status" value="1"/>
</dbReference>
<dbReference type="FunFam" id="1.10.510.10:FF:000724">
    <property type="entry name" value="Serine/threonine-protein kinase"/>
    <property type="match status" value="1"/>
</dbReference>
<evidence type="ECO:0000256" key="4">
    <source>
        <dbReference type="ARBA" id="ARBA00022679"/>
    </source>
</evidence>
<evidence type="ECO:0000256" key="16">
    <source>
        <dbReference type="SAM" id="Phobius"/>
    </source>
</evidence>
<accession>A0A3L6Q8B5</accession>
<dbReference type="Proteomes" id="UP000275267">
    <property type="component" value="Unassembled WGS sequence"/>
</dbReference>
<proteinExistence type="inferred from homology"/>
<dbReference type="FunFam" id="3.30.200.20:FF:000015">
    <property type="entry name" value="Somatic embryogenesis receptor kinase 1"/>
    <property type="match status" value="1"/>
</dbReference>
<keyword evidence="8 14" id="KW-0067">ATP-binding</keyword>
<dbReference type="InterPro" id="IPR003609">
    <property type="entry name" value="Pan_app"/>
</dbReference>
<comment type="subcellular location">
    <subcellularLocation>
        <location evidence="1">Membrane</location>
        <topology evidence="1">Single-pass type I membrane protein</topology>
    </subcellularLocation>
</comment>
<evidence type="ECO:0000259" key="18">
    <source>
        <dbReference type="PROSITE" id="PS50011"/>
    </source>
</evidence>
<feature type="transmembrane region" description="Helical" evidence="16">
    <location>
        <begin position="455"/>
        <end position="475"/>
    </location>
</feature>
<dbReference type="GO" id="GO:0106310">
    <property type="term" value="F:protein serine kinase activity"/>
    <property type="evidence" value="ECO:0007669"/>
    <property type="project" value="RHEA"/>
</dbReference>
<dbReference type="InterPro" id="IPR011009">
    <property type="entry name" value="Kinase-like_dom_sf"/>
</dbReference>
<dbReference type="CDD" id="cd00028">
    <property type="entry name" value="B_lectin"/>
    <property type="match status" value="1"/>
</dbReference>
<dbReference type="AlphaFoldDB" id="A0A3L6Q8B5"/>
<evidence type="ECO:0000256" key="17">
    <source>
        <dbReference type="SAM" id="SignalP"/>
    </source>
</evidence>
<dbReference type="Pfam" id="PF01453">
    <property type="entry name" value="B_lectin"/>
    <property type="match status" value="1"/>
</dbReference>
<dbReference type="PROSITE" id="PS50927">
    <property type="entry name" value="BULB_LECTIN"/>
    <property type="match status" value="1"/>
</dbReference>
<feature type="domain" description="Apple" evidence="20">
    <location>
        <begin position="351"/>
        <end position="437"/>
    </location>
</feature>
<keyword evidence="16" id="KW-1133">Transmembrane helix</keyword>
<dbReference type="PROSITE" id="PS50011">
    <property type="entry name" value="PROTEIN_KINASE_DOM"/>
    <property type="match status" value="1"/>
</dbReference>
<name>A0A3L6Q8B5_PANMI</name>
<feature type="chain" id="PRO_5018013313" description="Receptor-like serine/threonine-protein kinase" evidence="17">
    <location>
        <begin position="25"/>
        <end position="839"/>
    </location>
</feature>
<evidence type="ECO:0000256" key="12">
    <source>
        <dbReference type="ARBA" id="ARBA00047899"/>
    </source>
</evidence>
<dbReference type="Gene3D" id="3.30.200.20">
    <property type="entry name" value="Phosphorylase Kinase, domain 1"/>
    <property type="match status" value="1"/>
</dbReference>
<comment type="catalytic activity">
    <reaction evidence="13 14">
        <text>L-seryl-[protein] + ATP = O-phospho-L-seryl-[protein] + ADP + H(+)</text>
        <dbReference type="Rhea" id="RHEA:17989"/>
        <dbReference type="Rhea" id="RHEA-COMP:9863"/>
        <dbReference type="Rhea" id="RHEA-COMP:11604"/>
        <dbReference type="ChEBI" id="CHEBI:15378"/>
        <dbReference type="ChEBI" id="CHEBI:29999"/>
        <dbReference type="ChEBI" id="CHEBI:30616"/>
        <dbReference type="ChEBI" id="CHEBI:83421"/>
        <dbReference type="ChEBI" id="CHEBI:456216"/>
        <dbReference type="EC" id="2.7.11.1"/>
    </reaction>
</comment>